<dbReference type="Proteomes" id="UP000239907">
    <property type="component" value="Unassembled WGS sequence"/>
</dbReference>
<dbReference type="AlphaFoldDB" id="A0A2S7TYQ0"/>
<comment type="caution">
    <text evidence="1">The sequence shown here is derived from an EMBL/GenBank/DDBJ whole genome shotgun (WGS) entry which is preliminary data.</text>
</comment>
<dbReference type="EMBL" id="MQWA01000001">
    <property type="protein sequence ID" value="PQJ27876.1"/>
    <property type="molecule type" value="Genomic_DNA"/>
</dbReference>
<dbReference type="OrthoDB" id="191263at2"/>
<sequence length="133" mass="14462">MNNTPENDPAWDLLDKASKQEASPMFSRNVLRAIRLEEQEATPWWKRLLTPAPIVGTLATAAACVALIISTPSTAPETAPSVATHQPTTAENFAELAEVYFSNDELDSVISPISLIATSDSESFSDLELFLEL</sequence>
<organism evidence="1 2">
    <name type="scientific">Rubritalea profundi</name>
    <dbReference type="NCBI Taxonomy" id="1658618"/>
    <lineage>
        <taxon>Bacteria</taxon>
        <taxon>Pseudomonadati</taxon>
        <taxon>Verrucomicrobiota</taxon>
        <taxon>Verrucomicrobiia</taxon>
        <taxon>Verrucomicrobiales</taxon>
        <taxon>Rubritaleaceae</taxon>
        <taxon>Rubritalea</taxon>
    </lineage>
</organism>
<gene>
    <name evidence="1" type="ORF">BSZ32_04755</name>
</gene>
<reference evidence="1 2" key="1">
    <citation type="submission" date="2016-12" db="EMBL/GenBank/DDBJ databases">
        <title>Study of bacterial adaptation to deep sea.</title>
        <authorList>
            <person name="Song J."/>
            <person name="Yoshizawa S."/>
            <person name="Kogure K."/>
        </authorList>
    </citation>
    <scope>NUCLEOTIDE SEQUENCE [LARGE SCALE GENOMIC DNA]</scope>
    <source>
        <strain evidence="1 2">SAORIC-165</strain>
    </source>
</reference>
<protein>
    <submittedName>
        <fullName evidence="1">Uncharacterized protein</fullName>
    </submittedName>
</protein>
<accession>A0A2S7TYQ0</accession>
<dbReference type="RefSeq" id="WP_105042372.1">
    <property type="nucleotide sequence ID" value="NZ_MQWA01000001.1"/>
</dbReference>
<keyword evidence="2" id="KW-1185">Reference proteome</keyword>
<name>A0A2S7TYQ0_9BACT</name>
<evidence type="ECO:0000313" key="2">
    <source>
        <dbReference type="Proteomes" id="UP000239907"/>
    </source>
</evidence>
<evidence type="ECO:0000313" key="1">
    <source>
        <dbReference type="EMBL" id="PQJ27876.1"/>
    </source>
</evidence>
<proteinExistence type="predicted"/>